<dbReference type="SUPFAM" id="SSF74650">
    <property type="entry name" value="Galactose mutarotase-like"/>
    <property type="match status" value="1"/>
</dbReference>
<keyword evidence="5" id="KW-1185">Reference proteome</keyword>
<dbReference type="Proteomes" id="UP000032900">
    <property type="component" value="Unassembled WGS sequence"/>
</dbReference>
<evidence type="ECO:0000256" key="2">
    <source>
        <dbReference type="ARBA" id="ARBA00011245"/>
    </source>
</evidence>
<keyword evidence="3" id="KW-0106">Calcium</keyword>
<proteinExistence type="predicted"/>
<organism evidence="4 5">
    <name type="scientific">Geofilum rubicundum JCM 15548</name>
    <dbReference type="NCBI Taxonomy" id="1236989"/>
    <lineage>
        <taxon>Bacteria</taxon>
        <taxon>Pseudomonadati</taxon>
        <taxon>Bacteroidota</taxon>
        <taxon>Bacteroidia</taxon>
        <taxon>Marinilabiliales</taxon>
        <taxon>Marinilabiliaceae</taxon>
        <taxon>Geofilum</taxon>
    </lineage>
</organism>
<accession>A0A0E9LQF6</accession>
<comment type="caution">
    <text evidence="4">The sequence shown here is derived from an EMBL/GenBank/DDBJ whole genome shotgun (WGS) entry which is preliminary data.</text>
</comment>
<dbReference type="Pfam" id="PF01263">
    <property type="entry name" value="Aldose_epim"/>
    <property type="match status" value="1"/>
</dbReference>
<evidence type="ECO:0000256" key="3">
    <source>
        <dbReference type="ARBA" id="ARBA00022837"/>
    </source>
</evidence>
<dbReference type="AlphaFoldDB" id="A0A0E9LQF6"/>
<evidence type="ECO:0000313" key="4">
    <source>
        <dbReference type="EMBL" id="GAO27852.1"/>
    </source>
</evidence>
<dbReference type="GO" id="GO:0033499">
    <property type="term" value="P:galactose catabolic process via UDP-galactose, Leloir pathway"/>
    <property type="evidence" value="ECO:0007669"/>
    <property type="project" value="TreeGrafter"/>
</dbReference>
<protein>
    <submittedName>
        <fullName evidence="4">Aldose 1-epimerase</fullName>
    </submittedName>
</protein>
<dbReference type="STRING" id="1236989.JCM15548_14712"/>
<evidence type="ECO:0000256" key="1">
    <source>
        <dbReference type="ARBA" id="ARBA00001913"/>
    </source>
</evidence>
<name>A0A0E9LQF6_9BACT</name>
<dbReference type="PANTHER" id="PTHR10091:SF0">
    <property type="entry name" value="GALACTOSE MUTAROTASE"/>
    <property type="match status" value="1"/>
</dbReference>
<dbReference type="Gene3D" id="2.70.98.10">
    <property type="match status" value="1"/>
</dbReference>
<dbReference type="InterPro" id="IPR011013">
    <property type="entry name" value="Gal_mutarotase_sf_dom"/>
</dbReference>
<dbReference type="GO" id="GO:0030246">
    <property type="term" value="F:carbohydrate binding"/>
    <property type="evidence" value="ECO:0007669"/>
    <property type="project" value="InterPro"/>
</dbReference>
<dbReference type="InterPro" id="IPR014718">
    <property type="entry name" value="GH-type_carb-bd"/>
</dbReference>
<dbReference type="PANTHER" id="PTHR10091">
    <property type="entry name" value="ALDOSE-1-EPIMERASE"/>
    <property type="match status" value="1"/>
</dbReference>
<comment type="cofactor">
    <cofactor evidence="1">
        <name>Ca(2+)</name>
        <dbReference type="ChEBI" id="CHEBI:29108"/>
    </cofactor>
</comment>
<dbReference type="GO" id="GO:0004034">
    <property type="term" value="F:aldose 1-epimerase activity"/>
    <property type="evidence" value="ECO:0007669"/>
    <property type="project" value="TreeGrafter"/>
</dbReference>
<reference evidence="4 5" key="1">
    <citation type="journal article" date="2015" name="Microbes Environ.">
        <title>Distribution and evolution of nitrogen fixation genes in the phylum bacteroidetes.</title>
        <authorList>
            <person name="Inoue J."/>
            <person name="Oshima K."/>
            <person name="Suda W."/>
            <person name="Sakamoto M."/>
            <person name="Iino T."/>
            <person name="Noda S."/>
            <person name="Hongoh Y."/>
            <person name="Hattori M."/>
            <person name="Ohkuma M."/>
        </authorList>
    </citation>
    <scope>NUCLEOTIDE SEQUENCE [LARGE SCALE GENOMIC DNA]</scope>
    <source>
        <strain evidence="4">JCM 15548</strain>
    </source>
</reference>
<evidence type="ECO:0000313" key="5">
    <source>
        <dbReference type="Proteomes" id="UP000032900"/>
    </source>
</evidence>
<dbReference type="EMBL" id="BAZW01000116">
    <property type="protein sequence ID" value="GAO27852.1"/>
    <property type="molecule type" value="Genomic_DNA"/>
</dbReference>
<dbReference type="InterPro" id="IPR008183">
    <property type="entry name" value="Aldose_1/G6P_1-epimerase"/>
</dbReference>
<sequence>MQFYAGYFLDGSHGRGARKFESFEGFCMETQYFPDSPNKPQFPSAISAPDKPFNHTTVFKFSTEQ</sequence>
<dbReference type="GO" id="GO:0006006">
    <property type="term" value="P:glucose metabolic process"/>
    <property type="evidence" value="ECO:0007669"/>
    <property type="project" value="TreeGrafter"/>
</dbReference>
<gene>
    <name evidence="4" type="ORF">JCM15548_14712</name>
</gene>
<comment type="subunit">
    <text evidence="2">Monomer.</text>
</comment>
<dbReference type="RefSeq" id="WP_369403720.1">
    <property type="nucleotide sequence ID" value="NZ_BAZW01000116.1"/>
</dbReference>